<keyword evidence="10 11" id="KW-0368">Histidine biosynthesis</keyword>
<dbReference type="Gene3D" id="1.10.287.1080">
    <property type="entry name" value="MazG-like"/>
    <property type="match status" value="1"/>
</dbReference>
<evidence type="ECO:0000256" key="11">
    <source>
        <dbReference type="HAMAP-Rule" id="MF_01020"/>
    </source>
</evidence>
<evidence type="ECO:0000313" key="12">
    <source>
        <dbReference type="EMBL" id="NGX97961.1"/>
    </source>
</evidence>
<evidence type="ECO:0000256" key="5">
    <source>
        <dbReference type="ARBA" id="ARBA00022490"/>
    </source>
</evidence>
<dbReference type="EC" id="3.6.1.31" evidence="11"/>
<dbReference type="Proteomes" id="UP000480266">
    <property type="component" value="Unassembled WGS sequence"/>
</dbReference>
<name>A0A7C9RIT1_9BRAD</name>
<dbReference type="PANTHER" id="PTHR42945">
    <property type="entry name" value="HISTIDINE BIOSYNTHESIS BIFUNCTIONAL PROTEIN"/>
    <property type="match status" value="1"/>
</dbReference>
<accession>A0A7C9RIT1</accession>
<dbReference type="InterPro" id="IPR008179">
    <property type="entry name" value="HisE"/>
</dbReference>
<keyword evidence="6 11" id="KW-0028">Amino-acid biosynthesis</keyword>
<dbReference type="Pfam" id="PF01503">
    <property type="entry name" value="PRA-PH"/>
    <property type="match status" value="1"/>
</dbReference>
<dbReference type="GO" id="GO:0000105">
    <property type="term" value="P:L-histidine biosynthetic process"/>
    <property type="evidence" value="ECO:0007669"/>
    <property type="project" value="UniProtKB-UniRule"/>
</dbReference>
<evidence type="ECO:0000256" key="10">
    <source>
        <dbReference type="ARBA" id="ARBA00023102"/>
    </source>
</evidence>
<proteinExistence type="inferred from homology"/>
<sequence length="112" mass="12911">MEVSKYEIIDELYNVLKDRRINPVEGSYTNYLFNKGLDKILKKIGEESCEVVIAGKNNIKEDTIAEISDLFYHVMVLMCSQDISTDDILDELKKRSTKIANQKPDRKPIEVV</sequence>
<keyword evidence="8 11" id="KW-0378">Hydrolase</keyword>
<evidence type="ECO:0000256" key="7">
    <source>
        <dbReference type="ARBA" id="ARBA00022741"/>
    </source>
</evidence>
<evidence type="ECO:0000256" key="9">
    <source>
        <dbReference type="ARBA" id="ARBA00022840"/>
    </source>
</evidence>
<comment type="subcellular location">
    <subcellularLocation>
        <location evidence="2 11">Cytoplasm</location>
    </subcellularLocation>
</comment>
<dbReference type="UniPathway" id="UPA00031">
    <property type="reaction ID" value="UER00007"/>
</dbReference>
<dbReference type="PANTHER" id="PTHR42945:SF9">
    <property type="entry name" value="HISTIDINE BIOSYNTHESIS BIFUNCTIONAL PROTEIN HISIE"/>
    <property type="match status" value="1"/>
</dbReference>
<organism evidence="12 13">
    <name type="scientific">Candidatus Afipia apatlaquensis</name>
    <dbReference type="NCBI Taxonomy" id="2712852"/>
    <lineage>
        <taxon>Bacteria</taxon>
        <taxon>Pseudomonadati</taxon>
        <taxon>Pseudomonadota</taxon>
        <taxon>Alphaproteobacteria</taxon>
        <taxon>Hyphomicrobiales</taxon>
        <taxon>Nitrobacteraceae</taxon>
        <taxon>Afipia</taxon>
    </lineage>
</organism>
<evidence type="ECO:0000256" key="4">
    <source>
        <dbReference type="ARBA" id="ARBA00009392"/>
    </source>
</evidence>
<comment type="catalytic activity">
    <reaction evidence="1 11">
        <text>1-(5-phospho-beta-D-ribosyl)-ATP + H2O = 1-(5-phospho-beta-D-ribosyl)-5'-AMP + diphosphate + H(+)</text>
        <dbReference type="Rhea" id="RHEA:22828"/>
        <dbReference type="ChEBI" id="CHEBI:15377"/>
        <dbReference type="ChEBI" id="CHEBI:15378"/>
        <dbReference type="ChEBI" id="CHEBI:33019"/>
        <dbReference type="ChEBI" id="CHEBI:59457"/>
        <dbReference type="ChEBI" id="CHEBI:73183"/>
        <dbReference type="EC" id="3.6.1.31"/>
    </reaction>
</comment>
<protein>
    <recommendedName>
        <fullName evidence="11">Phosphoribosyl-ATP pyrophosphatase</fullName>
        <shortName evidence="11">PRA-PH</shortName>
        <ecNumber evidence="11">3.6.1.31</ecNumber>
    </recommendedName>
</protein>
<evidence type="ECO:0000313" key="13">
    <source>
        <dbReference type="Proteomes" id="UP000480266"/>
    </source>
</evidence>
<dbReference type="GO" id="GO:0005737">
    <property type="term" value="C:cytoplasm"/>
    <property type="evidence" value="ECO:0007669"/>
    <property type="project" value="UniProtKB-SubCell"/>
</dbReference>
<keyword evidence="5 11" id="KW-0963">Cytoplasm</keyword>
<keyword evidence="9 11" id="KW-0067">ATP-binding</keyword>
<gene>
    <name evidence="11 12" type="primary">hisE</name>
    <name evidence="12" type="ORF">G4V63_22955</name>
</gene>
<comment type="pathway">
    <text evidence="3 11">Amino-acid biosynthesis; L-histidine biosynthesis; L-histidine from 5-phospho-alpha-D-ribose 1-diphosphate: step 2/9.</text>
</comment>
<dbReference type="EMBL" id="JAAMRR010001167">
    <property type="protein sequence ID" value="NGX97961.1"/>
    <property type="molecule type" value="Genomic_DNA"/>
</dbReference>
<dbReference type="HAMAP" id="MF_01020">
    <property type="entry name" value="HisE"/>
    <property type="match status" value="1"/>
</dbReference>
<dbReference type="InterPro" id="IPR021130">
    <property type="entry name" value="PRib-ATP_PPHydrolase-like"/>
</dbReference>
<dbReference type="AlphaFoldDB" id="A0A7C9RIT1"/>
<comment type="caution">
    <text evidence="12">The sequence shown here is derived from an EMBL/GenBank/DDBJ whole genome shotgun (WGS) entry which is preliminary data.</text>
</comment>
<reference evidence="12" key="1">
    <citation type="submission" date="2020-02" db="EMBL/GenBank/DDBJ databases">
        <title>Draft genome sequence of Candidatus Afipia apatlaquensis IBT-C3, a potential strain for decolorization of textile dyes.</title>
        <authorList>
            <person name="Sanchez-Reyes A."/>
            <person name="Breton-Deval L."/>
            <person name="Mangelson H."/>
            <person name="Sanchez-Flores A."/>
        </authorList>
    </citation>
    <scope>NUCLEOTIDE SEQUENCE [LARGE SCALE GENOMIC DNA]</scope>
    <source>
        <strain evidence="12">IBT-C3</strain>
    </source>
</reference>
<dbReference type="CDD" id="cd11534">
    <property type="entry name" value="NTP-PPase_HisIE_like"/>
    <property type="match status" value="1"/>
</dbReference>
<dbReference type="GO" id="GO:0005524">
    <property type="term" value="F:ATP binding"/>
    <property type="evidence" value="ECO:0007669"/>
    <property type="project" value="UniProtKB-KW"/>
</dbReference>
<evidence type="ECO:0000256" key="3">
    <source>
        <dbReference type="ARBA" id="ARBA00005204"/>
    </source>
</evidence>
<keyword evidence="13" id="KW-1185">Reference proteome</keyword>
<evidence type="ECO:0000256" key="8">
    <source>
        <dbReference type="ARBA" id="ARBA00022801"/>
    </source>
</evidence>
<comment type="similarity">
    <text evidence="4 11">Belongs to the PRA-PH family.</text>
</comment>
<evidence type="ECO:0000256" key="1">
    <source>
        <dbReference type="ARBA" id="ARBA00001460"/>
    </source>
</evidence>
<evidence type="ECO:0000256" key="2">
    <source>
        <dbReference type="ARBA" id="ARBA00004496"/>
    </source>
</evidence>
<dbReference type="SUPFAM" id="SSF101386">
    <property type="entry name" value="all-alpha NTP pyrophosphatases"/>
    <property type="match status" value="1"/>
</dbReference>
<dbReference type="NCBIfam" id="TIGR03188">
    <property type="entry name" value="histidine_hisI"/>
    <property type="match status" value="1"/>
</dbReference>
<dbReference type="GO" id="GO:0004636">
    <property type="term" value="F:phosphoribosyl-ATP diphosphatase activity"/>
    <property type="evidence" value="ECO:0007669"/>
    <property type="project" value="UniProtKB-UniRule"/>
</dbReference>
<keyword evidence="7 11" id="KW-0547">Nucleotide-binding</keyword>
<evidence type="ECO:0000256" key="6">
    <source>
        <dbReference type="ARBA" id="ARBA00022605"/>
    </source>
</evidence>